<evidence type="ECO:0000256" key="4">
    <source>
        <dbReference type="ARBA" id="ARBA00023125"/>
    </source>
</evidence>
<dbReference type="InterPro" id="IPR027417">
    <property type="entry name" value="P-loop_NTPase"/>
</dbReference>
<protein>
    <submittedName>
        <fullName evidence="9">Two component, sigma54 specific, transcriptional regulator, Fis family</fullName>
    </submittedName>
</protein>
<dbReference type="Gene3D" id="1.10.10.60">
    <property type="entry name" value="Homeodomain-like"/>
    <property type="match status" value="1"/>
</dbReference>
<dbReference type="InterPro" id="IPR025662">
    <property type="entry name" value="Sigma_54_int_dom_ATP-bd_1"/>
</dbReference>
<dbReference type="STRING" id="526222.Desal_0412"/>
<dbReference type="InterPro" id="IPR002197">
    <property type="entry name" value="HTH_Fis"/>
</dbReference>
<dbReference type="InterPro" id="IPR003593">
    <property type="entry name" value="AAA+_ATPase"/>
</dbReference>
<dbReference type="PROSITE" id="PS50110">
    <property type="entry name" value="RESPONSE_REGULATORY"/>
    <property type="match status" value="1"/>
</dbReference>
<accession>C6BWZ9</accession>
<dbReference type="SMART" id="SM00382">
    <property type="entry name" value="AAA"/>
    <property type="match status" value="1"/>
</dbReference>
<dbReference type="GO" id="GO:0000160">
    <property type="term" value="P:phosphorelay signal transduction system"/>
    <property type="evidence" value="ECO:0007669"/>
    <property type="project" value="InterPro"/>
</dbReference>
<dbReference type="CDD" id="cd00009">
    <property type="entry name" value="AAA"/>
    <property type="match status" value="1"/>
</dbReference>
<dbReference type="InterPro" id="IPR009057">
    <property type="entry name" value="Homeodomain-like_sf"/>
</dbReference>
<keyword evidence="5" id="KW-0804">Transcription</keyword>
<keyword evidence="10" id="KW-1185">Reference proteome</keyword>
<evidence type="ECO:0000256" key="5">
    <source>
        <dbReference type="ARBA" id="ARBA00023163"/>
    </source>
</evidence>
<dbReference type="SUPFAM" id="SSF46689">
    <property type="entry name" value="Homeodomain-like"/>
    <property type="match status" value="1"/>
</dbReference>
<dbReference type="GO" id="GO:0005524">
    <property type="term" value="F:ATP binding"/>
    <property type="evidence" value="ECO:0007669"/>
    <property type="project" value="UniProtKB-KW"/>
</dbReference>
<evidence type="ECO:0000256" key="3">
    <source>
        <dbReference type="ARBA" id="ARBA00023015"/>
    </source>
</evidence>
<keyword evidence="6" id="KW-0597">Phosphoprotein</keyword>
<dbReference type="OrthoDB" id="9763792at2"/>
<evidence type="ECO:0000313" key="9">
    <source>
        <dbReference type="EMBL" id="ACS78479.1"/>
    </source>
</evidence>
<dbReference type="PROSITE" id="PS50045">
    <property type="entry name" value="SIGMA54_INTERACT_4"/>
    <property type="match status" value="1"/>
</dbReference>
<dbReference type="GO" id="GO:0043565">
    <property type="term" value="F:sequence-specific DNA binding"/>
    <property type="evidence" value="ECO:0007669"/>
    <property type="project" value="InterPro"/>
</dbReference>
<dbReference type="PRINTS" id="PR01590">
    <property type="entry name" value="HTHFIS"/>
</dbReference>
<dbReference type="FunFam" id="3.40.50.300:FF:000006">
    <property type="entry name" value="DNA-binding transcriptional regulator NtrC"/>
    <property type="match status" value="1"/>
</dbReference>
<dbReference type="HOGENOM" id="CLU_000445_0_6_7"/>
<feature type="domain" description="Sigma-54 factor interaction" evidence="7">
    <location>
        <begin position="147"/>
        <end position="376"/>
    </location>
</feature>
<dbReference type="SUPFAM" id="SSF52540">
    <property type="entry name" value="P-loop containing nucleoside triphosphate hydrolases"/>
    <property type="match status" value="1"/>
</dbReference>
<reference evidence="9 10" key="1">
    <citation type="submission" date="2009-06" db="EMBL/GenBank/DDBJ databases">
        <title>Complete sequence of Desulfovibrio salexigens DSM 2638.</title>
        <authorList>
            <consortium name="US DOE Joint Genome Institute"/>
            <person name="Lucas S."/>
            <person name="Copeland A."/>
            <person name="Lapidus A."/>
            <person name="Glavina del Rio T."/>
            <person name="Tice H."/>
            <person name="Bruce D."/>
            <person name="Goodwin L."/>
            <person name="Pitluck S."/>
            <person name="Munk A.C."/>
            <person name="Brettin T."/>
            <person name="Detter J.C."/>
            <person name="Han C."/>
            <person name="Tapia R."/>
            <person name="Larimer F."/>
            <person name="Land M."/>
            <person name="Hauser L."/>
            <person name="Kyrpides N."/>
            <person name="Anderson I."/>
            <person name="Wall J.D."/>
            <person name="Arkin A.P."/>
            <person name="Dehal P."/>
            <person name="Chivian D."/>
            <person name="Giles B."/>
            <person name="Hazen T.C."/>
        </authorList>
    </citation>
    <scope>NUCLEOTIDE SEQUENCE [LARGE SCALE GENOMIC DNA]</scope>
    <source>
        <strain evidence="10">ATCC 14822 / DSM 2638 / NCIMB 8403 / VKM B-1763</strain>
    </source>
</reference>
<evidence type="ECO:0000256" key="6">
    <source>
        <dbReference type="PROSITE-ProRule" id="PRU00169"/>
    </source>
</evidence>
<feature type="modified residue" description="4-aspartylphosphate" evidence="6">
    <location>
        <position position="59"/>
    </location>
</feature>
<dbReference type="RefSeq" id="WP_012766005.1">
    <property type="nucleotide sequence ID" value="NC_012881.1"/>
</dbReference>
<dbReference type="PANTHER" id="PTHR32071">
    <property type="entry name" value="TRANSCRIPTIONAL REGULATORY PROTEIN"/>
    <property type="match status" value="1"/>
</dbReference>
<evidence type="ECO:0000259" key="7">
    <source>
        <dbReference type="PROSITE" id="PS50045"/>
    </source>
</evidence>
<dbReference type="PANTHER" id="PTHR32071:SF117">
    <property type="entry name" value="PTS-DEPENDENT DIHYDROXYACETONE KINASE OPERON REGULATORY PROTEIN-RELATED"/>
    <property type="match status" value="1"/>
</dbReference>
<gene>
    <name evidence="9" type="ordered locus">Desal_0412</name>
</gene>
<dbReference type="AlphaFoldDB" id="C6BWZ9"/>
<dbReference type="eggNOG" id="COG2204">
    <property type="taxonomic scope" value="Bacteria"/>
</dbReference>
<feature type="domain" description="Response regulatory" evidence="8">
    <location>
        <begin position="8"/>
        <end position="124"/>
    </location>
</feature>
<keyword evidence="1" id="KW-0547">Nucleotide-binding</keyword>
<dbReference type="Proteomes" id="UP000002601">
    <property type="component" value="Chromosome"/>
</dbReference>
<evidence type="ECO:0000256" key="2">
    <source>
        <dbReference type="ARBA" id="ARBA00022840"/>
    </source>
</evidence>
<dbReference type="Pfam" id="PF00158">
    <property type="entry name" value="Sigma54_activat"/>
    <property type="match status" value="1"/>
</dbReference>
<keyword evidence="2" id="KW-0067">ATP-binding</keyword>
<dbReference type="Pfam" id="PF00072">
    <property type="entry name" value="Response_reg"/>
    <property type="match status" value="1"/>
</dbReference>
<dbReference type="PROSITE" id="PS00675">
    <property type="entry name" value="SIGMA54_INTERACT_1"/>
    <property type="match status" value="1"/>
</dbReference>
<keyword evidence="3" id="KW-0805">Transcription regulation</keyword>
<dbReference type="KEGG" id="dsa:Desal_0412"/>
<dbReference type="PROSITE" id="PS00676">
    <property type="entry name" value="SIGMA54_INTERACT_2"/>
    <property type="match status" value="1"/>
</dbReference>
<evidence type="ECO:0000259" key="8">
    <source>
        <dbReference type="PROSITE" id="PS50110"/>
    </source>
</evidence>
<keyword evidence="4" id="KW-0238">DNA-binding</keyword>
<evidence type="ECO:0000256" key="1">
    <source>
        <dbReference type="ARBA" id="ARBA00022741"/>
    </source>
</evidence>
<sequence>MVETNQQKILIVDDQEDFARGIKRLIEVAFPENEVLAAFNGEQALAVLNSQQISLMVSDLQMPGMSGLELLKTALAQNDVLSAVMLTAHGTVETAVDALKAGAYDFVTKPIEQENLFRVISKGLERSRLLEENRLLRAQIEQHKDRLLGQSPLMQQLKQSIGAVARTDYNVLIMGESGTGKELVAGMVRDLSSRADKPYVTVNCTAIPENLLESELFGHVKGAFSGADNDREGLFLRADGGTILLDEIGDIPLETQAKLLRVLQEGEIRPVGSDTSKNIDVRVLASTNQDLPQRVSEKTFREDLYHRLNVLPLNLPPLKQRTGDIPLLARYFAQKACIELGLPEKELDPAVVGHLSAQSWTGNVRELQNTMRKLAVFSTGESITMLAVDLAEGKMSADAGSDSMSSLPYKEAKQQLVDSFSRSYISDLLSRTGGNVSEAARNSGLSRVAVQKMLARFDLKSSLFKKD</sequence>
<dbReference type="InterPro" id="IPR011006">
    <property type="entry name" value="CheY-like_superfamily"/>
</dbReference>
<dbReference type="Gene3D" id="3.40.50.300">
    <property type="entry name" value="P-loop containing nucleotide triphosphate hydrolases"/>
    <property type="match status" value="1"/>
</dbReference>
<dbReference type="InterPro" id="IPR002078">
    <property type="entry name" value="Sigma_54_int"/>
</dbReference>
<dbReference type="Gene3D" id="1.10.8.60">
    <property type="match status" value="1"/>
</dbReference>
<dbReference type="Pfam" id="PF25601">
    <property type="entry name" value="AAA_lid_14"/>
    <property type="match status" value="1"/>
</dbReference>
<organism evidence="9 10">
    <name type="scientific">Maridesulfovibrio salexigens (strain ATCC 14822 / DSM 2638 / NCIMB 8403 / VKM B-1763)</name>
    <name type="common">Desulfovibrio salexigens</name>
    <dbReference type="NCBI Taxonomy" id="526222"/>
    <lineage>
        <taxon>Bacteria</taxon>
        <taxon>Pseudomonadati</taxon>
        <taxon>Thermodesulfobacteriota</taxon>
        <taxon>Desulfovibrionia</taxon>
        <taxon>Desulfovibrionales</taxon>
        <taxon>Desulfovibrionaceae</taxon>
        <taxon>Maridesulfovibrio</taxon>
    </lineage>
</organism>
<dbReference type="InterPro" id="IPR058031">
    <property type="entry name" value="AAA_lid_NorR"/>
</dbReference>
<dbReference type="Gene3D" id="3.40.50.2300">
    <property type="match status" value="1"/>
</dbReference>
<name>C6BWZ9_MARSD</name>
<proteinExistence type="predicted"/>
<dbReference type="GO" id="GO:0006355">
    <property type="term" value="P:regulation of DNA-templated transcription"/>
    <property type="evidence" value="ECO:0007669"/>
    <property type="project" value="InterPro"/>
</dbReference>
<dbReference type="SUPFAM" id="SSF52172">
    <property type="entry name" value="CheY-like"/>
    <property type="match status" value="1"/>
</dbReference>
<evidence type="ECO:0000313" key="10">
    <source>
        <dbReference type="Proteomes" id="UP000002601"/>
    </source>
</evidence>
<dbReference type="Pfam" id="PF02954">
    <property type="entry name" value="HTH_8"/>
    <property type="match status" value="1"/>
</dbReference>
<dbReference type="EMBL" id="CP001649">
    <property type="protein sequence ID" value="ACS78479.1"/>
    <property type="molecule type" value="Genomic_DNA"/>
</dbReference>
<dbReference type="InterPro" id="IPR001789">
    <property type="entry name" value="Sig_transdc_resp-reg_receiver"/>
</dbReference>
<dbReference type="InterPro" id="IPR025943">
    <property type="entry name" value="Sigma_54_int_dom_ATP-bd_2"/>
</dbReference>
<dbReference type="SMART" id="SM00448">
    <property type="entry name" value="REC"/>
    <property type="match status" value="1"/>
</dbReference>